<evidence type="ECO:0000256" key="3">
    <source>
        <dbReference type="ARBA" id="ARBA00022490"/>
    </source>
</evidence>
<dbReference type="PROSITE" id="PS00108">
    <property type="entry name" value="PROTEIN_KINASE_ST"/>
    <property type="match status" value="1"/>
</dbReference>
<dbReference type="GO" id="GO:0005829">
    <property type="term" value="C:cytosol"/>
    <property type="evidence" value="ECO:0007669"/>
    <property type="project" value="TreeGrafter"/>
</dbReference>
<dbReference type="PANTHER" id="PTHR24346">
    <property type="entry name" value="MAP/MICROTUBULE AFFINITY-REGULATING KINASE"/>
    <property type="match status" value="1"/>
</dbReference>
<dbReference type="PROSITE" id="PS50011">
    <property type="entry name" value="PROTEIN_KINASE_DOM"/>
    <property type="match status" value="1"/>
</dbReference>
<evidence type="ECO:0000313" key="16">
    <source>
        <dbReference type="Proteomes" id="UP000277580"/>
    </source>
</evidence>
<proteinExistence type="predicted"/>
<feature type="compositionally biased region" description="Polar residues" evidence="12">
    <location>
        <begin position="275"/>
        <end position="284"/>
    </location>
</feature>
<keyword evidence="7" id="KW-0547">Nucleotide-binding</keyword>
<feature type="compositionally biased region" description="Polar residues" evidence="12">
    <location>
        <begin position="255"/>
        <end position="264"/>
    </location>
</feature>
<dbReference type="FunFam" id="3.30.200.20:FF:000314">
    <property type="entry name" value="Serine/threonine protein kinase"/>
    <property type="match status" value="1"/>
</dbReference>
<dbReference type="GO" id="GO:0004674">
    <property type="term" value="F:protein serine/threonine kinase activity"/>
    <property type="evidence" value="ECO:0007669"/>
    <property type="project" value="UniProtKB-KW"/>
</dbReference>
<dbReference type="InterPro" id="IPR057213">
    <property type="entry name" value="DUF7891"/>
</dbReference>
<dbReference type="CDD" id="cd14004">
    <property type="entry name" value="STKc_PASK"/>
    <property type="match status" value="1"/>
</dbReference>
<comment type="subcellular location">
    <subcellularLocation>
        <location evidence="1">Cytoplasm</location>
    </subcellularLocation>
</comment>
<dbReference type="InterPro" id="IPR000014">
    <property type="entry name" value="PAS"/>
</dbReference>
<dbReference type="OrthoDB" id="10252171at2759"/>
<evidence type="ECO:0000256" key="8">
    <source>
        <dbReference type="ARBA" id="ARBA00022777"/>
    </source>
</evidence>
<gene>
    <name evidence="15" type="ORF">P167DRAFT_495939</name>
</gene>
<keyword evidence="9" id="KW-0067">ATP-binding</keyword>
<organism evidence="15 16">
    <name type="scientific">Morchella conica CCBAS932</name>
    <dbReference type="NCBI Taxonomy" id="1392247"/>
    <lineage>
        <taxon>Eukaryota</taxon>
        <taxon>Fungi</taxon>
        <taxon>Dikarya</taxon>
        <taxon>Ascomycota</taxon>
        <taxon>Pezizomycotina</taxon>
        <taxon>Pezizomycetes</taxon>
        <taxon>Pezizales</taxon>
        <taxon>Morchellaceae</taxon>
        <taxon>Morchella</taxon>
    </lineage>
</organism>
<dbReference type="EC" id="2.7.11.1" evidence="2"/>
<evidence type="ECO:0000256" key="7">
    <source>
        <dbReference type="ARBA" id="ARBA00022741"/>
    </source>
</evidence>
<dbReference type="InterPro" id="IPR011009">
    <property type="entry name" value="Kinase-like_dom_sf"/>
</dbReference>
<feature type="compositionally biased region" description="Pro residues" evidence="12">
    <location>
        <begin position="805"/>
        <end position="816"/>
    </location>
</feature>
<evidence type="ECO:0000256" key="2">
    <source>
        <dbReference type="ARBA" id="ARBA00012513"/>
    </source>
</evidence>
<dbReference type="CDD" id="cd00130">
    <property type="entry name" value="PAS"/>
    <property type="match status" value="1"/>
</dbReference>
<evidence type="ECO:0000259" key="14">
    <source>
        <dbReference type="PROSITE" id="PS50011"/>
    </source>
</evidence>
<dbReference type="InterPro" id="IPR008271">
    <property type="entry name" value="Ser/Thr_kinase_AS"/>
</dbReference>
<dbReference type="GO" id="GO:0005634">
    <property type="term" value="C:nucleus"/>
    <property type="evidence" value="ECO:0007669"/>
    <property type="project" value="TreeGrafter"/>
</dbReference>
<evidence type="ECO:0000256" key="9">
    <source>
        <dbReference type="ARBA" id="ARBA00022840"/>
    </source>
</evidence>
<feature type="region of interest" description="Disordered" evidence="12">
    <location>
        <begin position="798"/>
        <end position="868"/>
    </location>
</feature>
<dbReference type="Gene3D" id="3.30.200.20">
    <property type="entry name" value="Phosphorylase Kinase, domain 1"/>
    <property type="match status" value="1"/>
</dbReference>
<dbReference type="FunCoup" id="A0A3N4KD88">
    <property type="interactions" value="365"/>
</dbReference>
<dbReference type="Pfam" id="PF25421">
    <property type="entry name" value="DUF7891"/>
    <property type="match status" value="1"/>
</dbReference>
<sequence length="1164" mass="127333">MRGLCTACCTCTITTLCTCLSTTAHADDFPPNAGEGSDSVGEIIRPKSTPPVKSVSLNFPPSGNDAGSLSVRPKIRFSIDSGAPQRIVDPLSHSPVAIGEGDHLYTSGLRRIRQQVPPPPGAQTFVIPNSMHSKSVPGTRVNSISFPTSPTLGSCEDLARFPTESLHSFSFANQSEDLIHSRQNILKRSIEFMRDKLGWGTQSPMIASAQARIDGDEEVASIIDLLQKAHLLSEENIPLMSGPVSGPAEVDGNPFEQSFGPTASSKEKRGIGATISASSINGMGTRSEGTSRSTTNESTSTSHSSPPPTRRASLKRTYTDTTPLTVQTKLYEALAQPYLASDVPQSANGMGPRPMMSKSSVHGHTSRYTPASQAIFTTEAHHPWTILAANDLACLVFGVTKAEVRKIGILEVVREERREWLAAKLNSGENSSMSFPYPHSHHGSPNVTGAMLQNGTFAGGNRRSKTDIFYTSSPRKNGDLPNGGNATLHHPQNKSRGVILCGDVVPIQKRNGNTGAASLWVKEKKGGLIWVLEEISEDVAFLYVSEDEGTKGMAMRFTGNVKNIFGEETLPETGVDVSDLIPMIPKRADGCVDMDQTAMIHQFTAISMDGMAIPCGVEPLPDRKALRVSSFPHIAGIIVLSASTLRITSSNAVFSAALFGQLTPVGLDINELIPQFDRILRFLVDEDGVNLVDGMVIPEHSFRKAKAMIALRDGKEDAIAVFSKSSGLPARHRDGAELKVDVQMRVVMSESKDREEVMIVDDEDERNGTTEKGQLVYALWITYSRHLHAASLDIDPASAASRRPLTPPKRPSPGQPSTPTVPSSPEDPGSPANLLRELDAIQQSPTPPSSDDECQSPTTLKHVPSTASIGMSKRKKAISDFVILEEMGQGAYGQVKLARYKRNHAKRVVLKYVTKRRILVDTWTRDRRLGTVPLEIHVLDYLRRDGLKHPNIVEMTDFFEDDINYYIEMVPHGLPGMDLFDYIELKVNMDEDECRSIFVQVARALHHLHIKAGVVHRDIKDENVVLDGEGNIKVIDFGSAAYIRNGPFDVFVGTIDYAAPEVLAGKSYKGKEQDVWALGVLLYTICYKENPFYNIDEIMDRELRIPFVMSETSLDLIRLMLDRDVERRPTIEKVLAHPWFADLPGPEEALLAESPVLASSTKSD</sequence>
<feature type="chain" id="PRO_5018221710" description="non-specific serine/threonine protein kinase" evidence="13">
    <location>
        <begin position="27"/>
        <end position="1164"/>
    </location>
</feature>
<comment type="catalytic activity">
    <reaction evidence="10">
        <text>L-threonyl-[protein] + ATP = O-phospho-L-threonyl-[protein] + ADP + H(+)</text>
        <dbReference type="Rhea" id="RHEA:46608"/>
        <dbReference type="Rhea" id="RHEA-COMP:11060"/>
        <dbReference type="Rhea" id="RHEA-COMP:11605"/>
        <dbReference type="ChEBI" id="CHEBI:15378"/>
        <dbReference type="ChEBI" id="CHEBI:30013"/>
        <dbReference type="ChEBI" id="CHEBI:30616"/>
        <dbReference type="ChEBI" id="CHEBI:61977"/>
        <dbReference type="ChEBI" id="CHEBI:456216"/>
        <dbReference type="EC" id="2.7.11.1"/>
    </reaction>
</comment>
<keyword evidence="8 15" id="KW-0418">Kinase</keyword>
<keyword evidence="16" id="KW-1185">Reference proteome</keyword>
<evidence type="ECO:0000256" key="13">
    <source>
        <dbReference type="SAM" id="SignalP"/>
    </source>
</evidence>
<evidence type="ECO:0000256" key="11">
    <source>
        <dbReference type="ARBA" id="ARBA00048679"/>
    </source>
</evidence>
<dbReference type="Proteomes" id="UP000277580">
    <property type="component" value="Unassembled WGS sequence"/>
</dbReference>
<evidence type="ECO:0000256" key="6">
    <source>
        <dbReference type="ARBA" id="ARBA00022679"/>
    </source>
</evidence>
<dbReference type="Gene3D" id="1.10.510.10">
    <property type="entry name" value="Transferase(Phosphotransferase) domain 1"/>
    <property type="match status" value="1"/>
</dbReference>
<feature type="compositionally biased region" description="Polar residues" evidence="12">
    <location>
        <begin position="55"/>
        <end position="65"/>
    </location>
</feature>
<dbReference type="GO" id="GO:0045719">
    <property type="term" value="P:negative regulation of glycogen biosynthetic process"/>
    <property type="evidence" value="ECO:0007669"/>
    <property type="project" value="TreeGrafter"/>
</dbReference>
<evidence type="ECO:0000256" key="10">
    <source>
        <dbReference type="ARBA" id="ARBA00047899"/>
    </source>
</evidence>
<keyword evidence="5" id="KW-0597">Phosphoprotein</keyword>
<name>A0A3N4KD88_9PEZI</name>
<dbReference type="SUPFAM" id="SSF56112">
    <property type="entry name" value="Protein kinase-like (PK-like)"/>
    <property type="match status" value="1"/>
</dbReference>
<feature type="region of interest" description="Disordered" evidence="12">
    <location>
        <begin position="472"/>
        <end position="491"/>
    </location>
</feature>
<evidence type="ECO:0000313" key="15">
    <source>
        <dbReference type="EMBL" id="RPB07309.1"/>
    </source>
</evidence>
<dbReference type="FunFam" id="1.10.510.10:FF:000320">
    <property type="entry name" value="Serine/threonine protein kinase"/>
    <property type="match status" value="1"/>
</dbReference>
<dbReference type="InParanoid" id="A0A3N4KD88"/>
<reference evidence="15 16" key="1">
    <citation type="journal article" date="2018" name="Nat. Ecol. Evol.">
        <title>Pezizomycetes genomes reveal the molecular basis of ectomycorrhizal truffle lifestyle.</title>
        <authorList>
            <person name="Murat C."/>
            <person name="Payen T."/>
            <person name="Noel B."/>
            <person name="Kuo A."/>
            <person name="Morin E."/>
            <person name="Chen J."/>
            <person name="Kohler A."/>
            <person name="Krizsan K."/>
            <person name="Balestrini R."/>
            <person name="Da Silva C."/>
            <person name="Montanini B."/>
            <person name="Hainaut M."/>
            <person name="Levati E."/>
            <person name="Barry K.W."/>
            <person name="Belfiori B."/>
            <person name="Cichocki N."/>
            <person name="Clum A."/>
            <person name="Dockter R.B."/>
            <person name="Fauchery L."/>
            <person name="Guy J."/>
            <person name="Iotti M."/>
            <person name="Le Tacon F."/>
            <person name="Lindquist E.A."/>
            <person name="Lipzen A."/>
            <person name="Malagnac F."/>
            <person name="Mello A."/>
            <person name="Molinier V."/>
            <person name="Miyauchi S."/>
            <person name="Poulain J."/>
            <person name="Riccioni C."/>
            <person name="Rubini A."/>
            <person name="Sitrit Y."/>
            <person name="Splivallo R."/>
            <person name="Traeger S."/>
            <person name="Wang M."/>
            <person name="Zifcakova L."/>
            <person name="Wipf D."/>
            <person name="Zambonelli A."/>
            <person name="Paolocci F."/>
            <person name="Nowrousian M."/>
            <person name="Ottonello S."/>
            <person name="Baldrian P."/>
            <person name="Spatafora J.W."/>
            <person name="Henrissat B."/>
            <person name="Nagy L.G."/>
            <person name="Aury J.M."/>
            <person name="Wincker P."/>
            <person name="Grigoriev I.V."/>
            <person name="Bonfante P."/>
            <person name="Martin F.M."/>
        </authorList>
    </citation>
    <scope>NUCLEOTIDE SEQUENCE [LARGE SCALE GENOMIC DNA]</scope>
    <source>
        <strain evidence="15 16">CCBAS932</strain>
    </source>
</reference>
<keyword evidence="4" id="KW-0723">Serine/threonine-protein kinase</keyword>
<evidence type="ECO:0000256" key="1">
    <source>
        <dbReference type="ARBA" id="ARBA00004496"/>
    </source>
</evidence>
<feature type="compositionally biased region" description="Polar residues" evidence="12">
    <location>
        <begin position="855"/>
        <end position="868"/>
    </location>
</feature>
<dbReference type="InterPro" id="IPR000719">
    <property type="entry name" value="Prot_kinase_dom"/>
</dbReference>
<evidence type="ECO:0000256" key="5">
    <source>
        <dbReference type="ARBA" id="ARBA00022553"/>
    </source>
</evidence>
<keyword evidence="13" id="KW-0732">Signal</keyword>
<dbReference type="SMART" id="SM00220">
    <property type="entry name" value="S_TKc"/>
    <property type="match status" value="1"/>
</dbReference>
<dbReference type="EMBL" id="ML119187">
    <property type="protein sequence ID" value="RPB07309.1"/>
    <property type="molecule type" value="Genomic_DNA"/>
</dbReference>
<keyword evidence="3" id="KW-0963">Cytoplasm</keyword>
<evidence type="ECO:0000256" key="4">
    <source>
        <dbReference type="ARBA" id="ARBA00022527"/>
    </source>
</evidence>
<feature type="region of interest" description="Disordered" evidence="12">
    <location>
        <begin position="240"/>
        <end position="319"/>
    </location>
</feature>
<accession>A0A3N4KD88</accession>
<dbReference type="GO" id="GO:0005524">
    <property type="term" value="F:ATP binding"/>
    <property type="evidence" value="ECO:0007669"/>
    <property type="project" value="UniProtKB-KW"/>
</dbReference>
<keyword evidence="6" id="KW-0808">Transferase</keyword>
<dbReference type="PANTHER" id="PTHR24346:SF51">
    <property type="entry name" value="PAS DOMAIN-CONTAINING SERINE_THREONINE-PROTEIN KINASE"/>
    <property type="match status" value="1"/>
</dbReference>
<feature type="signal peptide" evidence="13">
    <location>
        <begin position="1"/>
        <end position="26"/>
    </location>
</feature>
<comment type="catalytic activity">
    <reaction evidence="11">
        <text>L-seryl-[protein] + ATP = O-phospho-L-seryl-[protein] + ADP + H(+)</text>
        <dbReference type="Rhea" id="RHEA:17989"/>
        <dbReference type="Rhea" id="RHEA-COMP:9863"/>
        <dbReference type="Rhea" id="RHEA-COMP:11604"/>
        <dbReference type="ChEBI" id="CHEBI:15378"/>
        <dbReference type="ChEBI" id="CHEBI:29999"/>
        <dbReference type="ChEBI" id="CHEBI:30616"/>
        <dbReference type="ChEBI" id="CHEBI:83421"/>
        <dbReference type="ChEBI" id="CHEBI:456216"/>
        <dbReference type="EC" id="2.7.11.1"/>
    </reaction>
</comment>
<dbReference type="GO" id="GO:0035556">
    <property type="term" value="P:intracellular signal transduction"/>
    <property type="evidence" value="ECO:0007669"/>
    <property type="project" value="TreeGrafter"/>
</dbReference>
<feature type="compositionally biased region" description="Low complexity" evidence="12">
    <location>
        <begin position="285"/>
        <end position="304"/>
    </location>
</feature>
<feature type="domain" description="Protein kinase" evidence="14">
    <location>
        <begin position="881"/>
        <end position="1140"/>
    </location>
</feature>
<evidence type="ECO:0000256" key="12">
    <source>
        <dbReference type="SAM" id="MobiDB-lite"/>
    </source>
</evidence>
<feature type="region of interest" description="Disordered" evidence="12">
    <location>
        <begin position="28"/>
        <end position="65"/>
    </location>
</feature>
<dbReference type="Pfam" id="PF00069">
    <property type="entry name" value="Pkinase"/>
    <property type="match status" value="1"/>
</dbReference>
<protein>
    <recommendedName>
        <fullName evidence="2">non-specific serine/threonine protein kinase</fullName>
        <ecNumber evidence="2">2.7.11.1</ecNumber>
    </recommendedName>
</protein>
<dbReference type="STRING" id="1392247.A0A3N4KD88"/>
<dbReference type="AlphaFoldDB" id="A0A3N4KD88"/>